<evidence type="ECO:0000313" key="3">
    <source>
        <dbReference type="Proteomes" id="UP001157960"/>
    </source>
</evidence>
<keyword evidence="1" id="KW-1133">Transmembrane helix</keyword>
<feature type="transmembrane region" description="Helical" evidence="1">
    <location>
        <begin position="258"/>
        <end position="280"/>
    </location>
</feature>
<feature type="transmembrane region" description="Helical" evidence="1">
    <location>
        <begin position="349"/>
        <end position="372"/>
    </location>
</feature>
<organism evidence="2 3">
    <name type="scientific">Chryseobacterium profundimaris</name>
    <dbReference type="NCBI Taxonomy" id="1387275"/>
    <lineage>
        <taxon>Bacteria</taxon>
        <taxon>Pseudomonadati</taxon>
        <taxon>Bacteroidota</taxon>
        <taxon>Flavobacteriia</taxon>
        <taxon>Flavobacteriales</taxon>
        <taxon>Weeksellaceae</taxon>
        <taxon>Chryseobacterium group</taxon>
        <taxon>Chryseobacterium</taxon>
    </lineage>
</organism>
<name>A0ABY1PIC9_9FLAO</name>
<keyword evidence="1" id="KW-0812">Transmembrane</keyword>
<comment type="caution">
    <text evidence="2">The sequence shown here is derived from an EMBL/GenBank/DDBJ whole genome shotgun (WGS) entry which is preliminary data.</text>
</comment>
<gene>
    <name evidence="2" type="ORF">SAMN06264346_11766</name>
</gene>
<feature type="transmembrane region" description="Helical" evidence="1">
    <location>
        <begin position="292"/>
        <end position="312"/>
    </location>
</feature>
<feature type="transmembrane region" description="Helical" evidence="1">
    <location>
        <begin position="65"/>
        <end position="89"/>
    </location>
</feature>
<dbReference type="Proteomes" id="UP001157960">
    <property type="component" value="Unassembled WGS sequence"/>
</dbReference>
<evidence type="ECO:0000313" key="2">
    <source>
        <dbReference type="EMBL" id="SMP34212.1"/>
    </source>
</evidence>
<keyword evidence="1" id="KW-0472">Membrane</keyword>
<feature type="transmembrane region" description="Helical" evidence="1">
    <location>
        <begin position="378"/>
        <end position="398"/>
    </location>
</feature>
<sequence length="412" mass="48365">MYMYRKFLLIFLYLYALIFSVSKTIRIPNQWAQSHWLVDYKFGFIKRGLAGELFGFLFEKNTFTITILSIAILSVLYFLIIKIALTTTWSNPKSFYRILFFVIFLLSQYIVFSAHLIGYLDHIVFLLTILAVYLIIKNKLFPASVIAVFSIFIHEISVVLMLPICCFAIIVNQIPIKEFFIKDIFSRNILNKLALFLTLPFFTAAFISFFQEISGGNYYTQLFSYLIQSSIPENVADSVCSAYTKSFTYYFGEQYDHFFQRIFVSKATVFYGIPIVFLLWMNFKEFKLKENIHLFIVLILIAGVPLILHSIAYDTYRIWTFPYMILFLGFWILSLKYKAESIQTKSEKLSWWEFLFFITAFLFITLVPAVLFDGETEKFSVIIKLILILPMVIILYFLKKKLQSKPTEALLK</sequence>
<accession>A0ABY1PIC9</accession>
<feature type="transmembrane region" description="Helical" evidence="1">
    <location>
        <begin position="193"/>
        <end position="210"/>
    </location>
</feature>
<proteinExistence type="predicted"/>
<evidence type="ECO:0008006" key="4">
    <source>
        <dbReference type="Google" id="ProtNLM"/>
    </source>
</evidence>
<reference evidence="2 3" key="1">
    <citation type="submission" date="2017-05" db="EMBL/GenBank/DDBJ databases">
        <authorList>
            <person name="Varghese N."/>
            <person name="Submissions S."/>
        </authorList>
    </citation>
    <scope>NUCLEOTIDE SEQUENCE [LARGE SCALE GENOMIC DNA]</scope>
    <source>
        <strain evidence="2 3">DSM 28214</strain>
    </source>
</reference>
<evidence type="ECO:0000256" key="1">
    <source>
        <dbReference type="SAM" id="Phobius"/>
    </source>
</evidence>
<feature type="transmembrane region" description="Helical" evidence="1">
    <location>
        <begin position="148"/>
        <end position="172"/>
    </location>
</feature>
<feature type="transmembrane region" description="Helical" evidence="1">
    <location>
        <begin position="95"/>
        <end position="112"/>
    </location>
</feature>
<keyword evidence="3" id="KW-1185">Reference proteome</keyword>
<protein>
    <recommendedName>
        <fullName evidence="4">Beta-carotene 15,15'-monooxygenase</fullName>
    </recommendedName>
</protein>
<feature type="transmembrane region" description="Helical" evidence="1">
    <location>
        <begin position="318"/>
        <end position="337"/>
    </location>
</feature>
<dbReference type="EMBL" id="FXTZ01000017">
    <property type="protein sequence ID" value="SMP34212.1"/>
    <property type="molecule type" value="Genomic_DNA"/>
</dbReference>